<proteinExistence type="predicted"/>
<keyword evidence="1" id="KW-0378">Hydrolase</keyword>
<dbReference type="Gene3D" id="3.40.630.40">
    <property type="entry name" value="Zn-dependent exopeptidases"/>
    <property type="match status" value="1"/>
</dbReference>
<name>A0A1M7S4X0_9SPHN</name>
<accession>A0A1M7S4X0</accession>
<keyword evidence="2" id="KW-1185">Reference proteome</keyword>
<gene>
    <name evidence="1" type="ORF">SAMN02745193_00963</name>
</gene>
<reference evidence="2" key="1">
    <citation type="submission" date="2016-12" db="EMBL/GenBank/DDBJ databases">
        <authorList>
            <person name="Varghese N."/>
            <person name="Submissions S."/>
        </authorList>
    </citation>
    <scope>NUCLEOTIDE SEQUENCE [LARGE SCALE GENOMIC DNA]</scope>
    <source>
        <strain evidence="2">DSM 11032</strain>
    </source>
</reference>
<dbReference type="Proteomes" id="UP000184391">
    <property type="component" value="Unassembled WGS sequence"/>
</dbReference>
<dbReference type="GO" id="GO:0016787">
    <property type="term" value="F:hydrolase activity"/>
    <property type="evidence" value="ECO:0007669"/>
    <property type="project" value="UniProtKB-KW"/>
</dbReference>
<organism evidence="1 2">
    <name type="scientific">Erythrobacter sanguineus</name>
    <dbReference type="NCBI Taxonomy" id="198312"/>
    <lineage>
        <taxon>Bacteria</taxon>
        <taxon>Pseudomonadati</taxon>
        <taxon>Pseudomonadota</taxon>
        <taxon>Alphaproteobacteria</taxon>
        <taxon>Sphingomonadales</taxon>
        <taxon>Erythrobacteraceae</taxon>
        <taxon>Erythrobacter/Porphyrobacter group</taxon>
        <taxon>Erythrobacter</taxon>
    </lineage>
</organism>
<dbReference type="STRING" id="198312.SAMN02745193_00963"/>
<protein>
    <submittedName>
        <fullName evidence="1">Predicted N-formylglutamate amidohydrolase</fullName>
    </submittedName>
</protein>
<evidence type="ECO:0000313" key="1">
    <source>
        <dbReference type="EMBL" id="SHN53516.1"/>
    </source>
</evidence>
<sequence length="247" mass="26695">MVDNGRAAAVNEAFRQFGMPAPGGIVLVADHASNHVPDDIDLRIRGRLLGVHIAVDIGTAEIAEILARDHAIPAHIAAVSRLVCDFNREETAPGLVPDISDGHPIPGNVGADREGRLGRFHRPYHDALAEWLAAAEPALILSLHSFTARLATSDAARPWQVGVLYNQDDRAARIAIPMLEAEGLNVGDNLPYSGRDLNYTMNRHAEACGRPYFGIEIRQDLAQTPEDHTHWAALLADIAQRVASALA</sequence>
<dbReference type="SUPFAM" id="SSF53187">
    <property type="entry name" value="Zn-dependent exopeptidases"/>
    <property type="match status" value="1"/>
</dbReference>
<dbReference type="EMBL" id="FRDF01000005">
    <property type="protein sequence ID" value="SHN53516.1"/>
    <property type="molecule type" value="Genomic_DNA"/>
</dbReference>
<dbReference type="InterPro" id="IPR007709">
    <property type="entry name" value="N-FG_amidohydro"/>
</dbReference>
<dbReference type="AlphaFoldDB" id="A0A1M7S4X0"/>
<evidence type="ECO:0000313" key="2">
    <source>
        <dbReference type="Proteomes" id="UP000184391"/>
    </source>
</evidence>
<dbReference type="Pfam" id="PF05013">
    <property type="entry name" value="FGase"/>
    <property type="match status" value="1"/>
</dbReference>